<dbReference type="InterPro" id="IPR002403">
    <property type="entry name" value="Cyt_P450_E_grp-IV"/>
</dbReference>
<evidence type="ECO:0000256" key="5">
    <source>
        <dbReference type="ARBA" id="ARBA00022617"/>
    </source>
</evidence>
<keyword evidence="9" id="KW-0503">Monooxygenase</keyword>
<evidence type="ECO:0000256" key="2">
    <source>
        <dbReference type="ARBA" id="ARBA00003690"/>
    </source>
</evidence>
<dbReference type="PRINTS" id="PR00385">
    <property type="entry name" value="P450"/>
</dbReference>
<protein>
    <submittedName>
        <fullName evidence="12">Cytochrome P450 4V2-like</fullName>
    </submittedName>
</protein>
<dbReference type="GO" id="GO:0005506">
    <property type="term" value="F:iron ion binding"/>
    <property type="evidence" value="ECO:0007669"/>
    <property type="project" value="InterPro"/>
</dbReference>
<evidence type="ECO:0000256" key="6">
    <source>
        <dbReference type="ARBA" id="ARBA00022723"/>
    </source>
</evidence>
<comment type="cofactor">
    <cofactor evidence="1 11">
        <name>heme</name>
        <dbReference type="ChEBI" id="CHEBI:30413"/>
    </cofactor>
</comment>
<evidence type="ECO:0000256" key="10">
    <source>
        <dbReference type="ARBA" id="ARBA00023136"/>
    </source>
</evidence>
<dbReference type="InterPro" id="IPR050196">
    <property type="entry name" value="Cytochrome_P450_Monoox"/>
</dbReference>
<dbReference type="OrthoDB" id="6504453at2759"/>
<dbReference type="GO" id="GO:0005789">
    <property type="term" value="C:endoplasmic reticulum membrane"/>
    <property type="evidence" value="ECO:0007669"/>
    <property type="project" value="UniProtKB-SubCell"/>
</dbReference>
<keyword evidence="9" id="KW-0560">Oxidoreductase</keyword>
<evidence type="ECO:0000256" key="9">
    <source>
        <dbReference type="ARBA" id="ARBA00023033"/>
    </source>
</evidence>
<evidence type="ECO:0000256" key="11">
    <source>
        <dbReference type="PIRSR" id="PIRSR602403-1"/>
    </source>
</evidence>
<organism evidence="12 13">
    <name type="scientific">Tropilaelaps mercedesae</name>
    <dbReference type="NCBI Taxonomy" id="418985"/>
    <lineage>
        <taxon>Eukaryota</taxon>
        <taxon>Metazoa</taxon>
        <taxon>Ecdysozoa</taxon>
        <taxon>Arthropoda</taxon>
        <taxon>Chelicerata</taxon>
        <taxon>Arachnida</taxon>
        <taxon>Acari</taxon>
        <taxon>Parasitiformes</taxon>
        <taxon>Mesostigmata</taxon>
        <taxon>Gamasina</taxon>
        <taxon>Dermanyssoidea</taxon>
        <taxon>Laelapidae</taxon>
        <taxon>Tropilaelaps</taxon>
    </lineage>
</organism>
<dbReference type="Proteomes" id="UP000192247">
    <property type="component" value="Unassembled WGS sequence"/>
</dbReference>
<keyword evidence="13" id="KW-1185">Reference proteome</keyword>
<evidence type="ECO:0000256" key="8">
    <source>
        <dbReference type="ARBA" id="ARBA00023004"/>
    </source>
</evidence>
<sequence>MFFSEFSNVLRELVDRFNPPGLGPGILKVYFGFTPIVLLTTANTAEALFMDNINLKRPMGYHFLKRWLGDSILILCGEKWRLKRKAIVYAFHSKKMMEGYLVNINGYSARFVDFIGRRIQENPKEVRLIREISRCTLDIMAATSLGSDLNCINGDNYFGTNLAQFQLLVLARHLRPWMWWDFVYYNFTSEGKMEKRCIKNMSNLSNNVLQQHKAKLCIKKNKPVPTNGTTNGVKACPVEERSKPKFKTFLDVYLNYFSKNLVSEMDVRNETDGILFAGQDTTSTAVSFTLYLLGLYPEHQERCRQEVFYVVGDNNPMTPITTDHLKEFEYLNACLLEAMRLFPPVPLIGRHLTKDVTVKGGNATINTCYKIPAGVQVFTSIFHLHRDPLYFPEPDKFWPERFLNQDSPHRQNPFAYVPFAAGPRNCAGSKYATMTSKVILAHMLRNFTFRSTRPIERLKLCFGIVTRSKGDLRVQIRPLHYPPNIYKGQHH</sequence>
<dbReference type="PRINTS" id="PR00465">
    <property type="entry name" value="EP450IV"/>
</dbReference>
<comment type="subcellular location">
    <subcellularLocation>
        <location evidence="3">Endoplasmic reticulum membrane</location>
    </subcellularLocation>
</comment>
<name>A0A1V9XWX8_9ACAR</name>
<comment type="function">
    <text evidence="2">May be involved in the metabolism of insect hormones and in the breakdown of synthetic insecticides.</text>
</comment>
<dbReference type="Gene3D" id="1.10.630.10">
    <property type="entry name" value="Cytochrome P450"/>
    <property type="match status" value="1"/>
</dbReference>
<dbReference type="InParanoid" id="A0A1V9XWX8"/>
<accession>A0A1V9XWX8</accession>
<evidence type="ECO:0000256" key="1">
    <source>
        <dbReference type="ARBA" id="ARBA00001971"/>
    </source>
</evidence>
<dbReference type="PANTHER" id="PTHR24291">
    <property type="entry name" value="CYTOCHROME P450 FAMILY 4"/>
    <property type="match status" value="1"/>
</dbReference>
<dbReference type="InterPro" id="IPR036396">
    <property type="entry name" value="Cyt_P450_sf"/>
</dbReference>
<evidence type="ECO:0000256" key="3">
    <source>
        <dbReference type="ARBA" id="ARBA00004586"/>
    </source>
</evidence>
<dbReference type="GO" id="GO:0004497">
    <property type="term" value="F:monooxygenase activity"/>
    <property type="evidence" value="ECO:0007669"/>
    <property type="project" value="UniProtKB-KW"/>
</dbReference>
<dbReference type="CDD" id="cd20628">
    <property type="entry name" value="CYP4"/>
    <property type="match status" value="1"/>
</dbReference>
<keyword evidence="5 11" id="KW-0349">Heme</keyword>
<feature type="binding site" description="axial binding residue" evidence="11">
    <location>
        <position position="426"/>
    </location>
    <ligand>
        <name>heme</name>
        <dbReference type="ChEBI" id="CHEBI:30413"/>
    </ligand>
    <ligandPart>
        <name>Fe</name>
        <dbReference type="ChEBI" id="CHEBI:18248"/>
    </ligandPart>
</feature>
<dbReference type="Pfam" id="PF00067">
    <property type="entry name" value="p450"/>
    <property type="match status" value="1"/>
</dbReference>
<keyword evidence="6 11" id="KW-0479">Metal-binding</keyword>
<proteinExistence type="inferred from homology"/>
<dbReference type="PANTHER" id="PTHR24291:SF189">
    <property type="entry name" value="CYTOCHROME P450 4C3-RELATED"/>
    <property type="match status" value="1"/>
</dbReference>
<evidence type="ECO:0000313" key="13">
    <source>
        <dbReference type="Proteomes" id="UP000192247"/>
    </source>
</evidence>
<comment type="similarity">
    <text evidence="4">Belongs to the cytochrome P450 family.</text>
</comment>
<keyword evidence="10" id="KW-0472">Membrane</keyword>
<comment type="caution">
    <text evidence="12">The sequence shown here is derived from an EMBL/GenBank/DDBJ whole genome shotgun (WGS) entry which is preliminary data.</text>
</comment>
<dbReference type="EMBL" id="MNPL01002746">
    <property type="protein sequence ID" value="OQR78005.1"/>
    <property type="molecule type" value="Genomic_DNA"/>
</dbReference>
<dbReference type="GO" id="GO:0020037">
    <property type="term" value="F:heme binding"/>
    <property type="evidence" value="ECO:0007669"/>
    <property type="project" value="InterPro"/>
</dbReference>
<dbReference type="SUPFAM" id="SSF48264">
    <property type="entry name" value="Cytochrome P450"/>
    <property type="match status" value="1"/>
</dbReference>
<gene>
    <name evidence="12" type="ORF">BIW11_06697</name>
</gene>
<evidence type="ECO:0000256" key="4">
    <source>
        <dbReference type="ARBA" id="ARBA00010617"/>
    </source>
</evidence>
<evidence type="ECO:0000256" key="7">
    <source>
        <dbReference type="ARBA" id="ARBA00022824"/>
    </source>
</evidence>
<dbReference type="STRING" id="418985.A0A1V9XWX8"/>
<reference evidence="12 13" key="1">
    <citation type="journal article" date="2017" name="Gigascience">
        <title>Draft genome of the honey bee ectoparasitic mite, Tropilaelaps mercedesae, is shaped by the parasitic life history.</title>
        <authorList>
            <person name="Dong X."/>
            <person name="Armstrong S.D."/>
            <person name="Xia D."/>
            <person name="Makepeace B.L."/>
            <person name="Darby A.C."/>
            <person name="Kadowaki T."/>
        </authorList>
    </citation>
    <scope>NUCLEOTIDE SEQUENCE [LARGE SCALE GENOMIC DNA]</scope>
    <source>
        <strain evidence="12">Wuxi-XJTLU</strain>
    </source>
</reference>
<dbReference type="InterPro" id="IPR001128">
    <property type="entry name" value="Cyt_P450"/>
</dbReference>
<keyword evidence="7" id="KW-0256">Endoplasmic reticulum</keyword>
<dbReference type="GO" id="GO:0016705">
    <property type="term" value="F:oxidoreductase activity, acting on paired donors, with incorporation or reduction of molecular oxygen"/>
    <property type="evidence" value="ECO:0007669"/>
    <property type="project" value="InterPro"/>
</dbReference>
<evidence type="ECO:0000313" key="12">
    <source>
        <dbReference type="EMBL" id="OQR78005.1"/>
    </source>
</evidence>
<keyword evidence="8 11" id="KW-0408">Iron</keyword>
<dbReference type="AlphaFoldDB" id="A0A1V9XWX8"/>